<keyword evidence="3" id="KW-1185">Reference proteome</keyword>
<organism evidence="2 3">
    <name type="scientific">Pseudomonas cavernae</name>
    <dbReference type="NCBI Taxonomy" id="2320867"/>
    <lineage>
        <taxon>Bacteria</taxon>
        <taxon>Pseudomonadati</taxon>
        <taxon>Pseudomonadota</taxon>
        <taxon>Gammaproteobacteria</taxon>
        <taxon>Pseudomonadales</taxon>
        <taxon>Pseudomonadaceae</taxon>
        <taxon>Pseudomonas</taxon>
    </lineage>
</organism>
<accession>A0A385Z2M0</accession>
<feature type="region of interest" description="Disordered" evidence="1">
    <location>
        <begin position="1"/>
        <end position="33"/>
    </location>
</feature>
<reference evidence="3" key="1">
    <citation type="submission" date="2018-09" db="EMBL/GenBank/DDBJ databases">
        <authorList>
            <person name="Zhu H."/>
        </authorList>
    </citation>
    <scope>NUCLEOTIDE SEQUENCE [LARGE SCALE GENOMIC DNA]</scope>
    <source>
        <strain evidence="3">K2W31S-8</strain>
    </source>
</reference>
<gene>
    <name evidence="2" type="ORF">D3880_10245</name>
</gene>
<dbReference type="AlphaFoldDB" id="A0A385Z2M0"/>
<protein>
    <submittedName>
        <fullName evidence="2">Uncharacterized protein</fullName>
    </submittedName>
</protein>
<feature type="compositionally biased region" description="Low complexity" evidence="1">
    <location>
        <begin position="12"/>
        <end position="24"/>
    </location>
</feature>
<dbReference type="Proteomes" id="UP000265560">
    <property type="component" value="Chromosome"/>
</dbReference>
<evidence type="ECO:0000313" key="2">
    <source>
        <dbReference type="EMBL" id="AYC32740.1"/>
    </source>
</evidence>
<evidence type="ECO:0000313" key="3">
    <source>
        <dbReference type="Proteomes" id="UP000265560"/>
    </source>
</evidence>
<sequence>MNSLHFAVPNTQSQASQQRHAAASEQFLPHNKNRGETMYLTQRLQRQAQGARRATSTKAPYPPSTVAVTSAMPPCWSRSCLDHRTGCIA</sequence>
<name>A0A385Z2M0_9PSED</name>
<proteinExistence type="predicted"/>
<dbReference type="KEGG" id="pcav:D3880_10245"/>
<dbReference type="EMBL" id="CP032419">
    <property type="protein sequence ID" value="AYC32740.1"/>
    <property type="molecule type" value="Genomic_DNA"/>
</dbReference>
<evidence type="ECO:0000256" key="1">
    <source>
        <dbReference type="SAM" id="MobiDB-lite"/>
    </source>
</evidence>